<evidence type="ECO:0000313" key="2">
    <source>
        <dbReference type="EMBL" id="KXG51317.1"/>
    </source>
</evidence>
<dbReference type="AlphaFoldDB" id="A0A135LQR6"/>
<reference evidence="2 3" key="1">
    <citation type="journal article" date="2016" name="BMC Genomics">
        <title>Genome sequencing and secondary metabolism of the postharvest pathogen Penicillium griseofulvum.</title>
        <authorList>
            <person name="Banani H."/>
            <person name="Marcet-Houben M."/>
            <person name="Ballester A.R."/>
            <person name="Abbruscato P."/>
            <person name="Gonzalez-Candelas L."/>
            <person name="Gabaldon T."/>
            <person name="Spadaro D."/>
        </authorList>
    </citation>
    <scope>NUCLEOTIDE SEQUENCE [LARGE SCALE GENOMIC DNA]</scope>
    <source>
        <strain evidence="2 3">PG3</strain>
    </source>
</reference>
<evidence type="ECO:0000313" key="3">
    <source>
        <dbReference type="Proteomes" id="UP000070168"/>
    </source>
</evidence>
<dbReference type="PANTHER" id="PTHR47785">
    <property type="entry name" value="ZN(II)2CYS6 TRANSCRIPTION FACTOR (EUROFUNG)-RELATED-RELATED"/>
    <property type="match status" value="1"/>
</dbReference>
<comment type="caution">
    <text evidence="2">The sequence shown here is derived from an EMBL/GenBank/DDBJ whole genome shotgun (WGS) entry which is preliminary data.</text>
</comment>
<evidence type="ECO:0008006" key="4">
    <source>
        <dbReference type="Google" id="ProtNLM"/>
    </source>
</evidence>
<dbReference type="OrthoDB" id="5244761at2759"/>
<dbReference type="InterPro" id="IPR053181">
    <property type="entry name" value="EcdB-like_regulator"/>
</dbReference>
<name>A0A135LQR6_PENPA</name>
<dbReference type="STRING" id="5078.A0A135LQR6"/>
<sequence>MEPLQDTNAESVNSEDRRHYTHADPDPANGYSDKFLRTVSHPLRGNSNMYPDTSVHSLPSLVRPDPNSHQQLVKDSSDYRGNTGATLDQYSSARHTFPSHQHTPRRATIINKLDKHVEKKCEILMDQISNLGNVDPNLAPTGSEFSQNRVEGQEDEGELSIPLKHTTAAHKLLGWPAVNELLHPLLYSEDYVMQFEESRGLISIFGQGEFSYSADDRQVPTGNISNGPKTTSPQGAGAASNDDVDIDEFGNLKLDATTAMRYYNSYRRHMFKLHPFLREGELDTMVRSFILCYARSVSNDTQPSCDGLPPVQSTPLNKSLRIHGELTETNANPPRPRVGKNIDNALVMLCLALGAICETRVPLSGPIFPGQTLYGYATIILGHLQGGNDLEHIHAALLAGLYMGQLAHPFQSHSWISQACRACQVLVRTKRYEQLEEGLTRDLHNFAYWTCLQLESDLLAELDIPPSGISLLEGRISIPKGKWSIIQPNDHINTMVMMYYSAQIHLRKLLNRVHTCLYKSKTQGQTNWSSTLQEALSLNLDRWRQSLPQSMQWDDADPPANEINAARMRAKYYGARYIIHRPLLYHALHYGNTGVRTGPLGQLLFDSPSDNGSIPAAGWQPPKVSLNNIPRKLRAACDICIKSAIKSTEAFDGLGGDRLVVTNIFGTAHAQFGNMLVLAATYKSSLNELVEKGKLDRLLKRTIGFLAQSKDISPTLRADGHILTELYRNIFGRLPDIGQATSVRVS</sequence>
<gene>
    <name evidence="2" type="ORF">PGRI_093290</name>
</gene>
<dbReference type="GeneID" id="63712342"/>
<dbReference type="EMBL" id="LHQR01000031">
    <property type="protein sequence ID" value="KXG51317.1"/>
    <property type="molecule type" value="Genomic_DNA"/>
</dbReference>
<dbReference type="CDD" id="cd12148">
    <property type="entry name" value="fungal_TF_MHR"/>
    <property type="match status" value="1"/>
</dbReference>
<proteinExistence type="predicted"/>
<feature type="compositionally biased region" description="Polar residues" evidence="1">
    <location>
        <begin position="45"/>
        <end position="57"/>
    </location>
</feature>
<dbReference type="PANTHER" id="PTHR47785:SF4">
    <property type="entry name" value="ZN(II)2CYS6 TRANSCRIPTION FACTOR (EUROFUNG)"/>
    <property type="match status" value="1"/>
</dbReference>
<feature type="compositionally biased region" description="Polar residues" evidence="1">
    <location>
        <begin position="220"/>
        <end position="234"/>
    </location>
</feature>
<organism evidence="2 3">
    <name type="scientific">Penicillium patulum</name>
    <name type="common">Penicillium griseofulvum</name>
    <dbReference type="NCBI Taxonomy" id="5078"/>
    <lineage>
        <taxon>Eukaryota</taxon>
        <taxon>Fungi</taxon>
        <taxon>Dikarya</taxon>
        <taxon>Ascomycota</taxon>
        <taxon>Pezizomycotina</taxon>
        <taxon>Eurotiomycetes</taxon>
        <taxon>Eurotiomycetidae</taxon>
        <taxon>Eurotiales</taxon>
        <taxon>Aspergillaceae</taxon>
        <taxon>Penicillium</taxon>
    </lineage>
</organism>
<feature type="compositionally biased region" description="Polar residues" evidence="1">
    <location>
        <begin position="67"/>
        <end position="85"/>
    </location>
</feature>
<dbReference type="Proteomes" id="UP000070168">
    <property type="component" value="Unassembled WGS sequence"/>
</dbReference>
<evidence type="ECO:0000256" key="1">
    <source>
        <dbReference type="SAM" id="MobiDB-lite"/>
    </source>
</evidence>
<feature type="region of interest" description="Disordered" evidence="1">
    <location>
        <begin position="216"/>
        <end position="242"/>
    </location>
</feature>
<accession>A0A135LQR6</accession>
<feature type="compositionally biased region" description="Polar residues" evidence="1">
    <location>
        <begin position="1"/>
        <end position="12"/>
    </location>
</feature>
<protein>
    <recommendedName>
        <fullName evidence="4">Transcription factor</fullName>
    </recommendedName>
</protein>
<dbReference type="OMA" id="NTMMMFF"/>
<feature type="region of interest" description="Disordered" evidence="1">
    <location>
        <begin position="1"/>
        <end position="85"/>
    </location>
</feature>
<keyword evidence="3" id="KW-1185">Reference proteome</keyword>
<dbReference type="RefSeq" id="XP_040649853.1">
    <property type="nucleotide sequence ID" value="XM_040797042.1"/>
</dbReference>
<feature type="compositionally biased region" description="Basic and acidic residues" evidence="1">
    <location>
        <begin position="14"/>
        <end position="25"/>
    </location>
</feature>